<dbReference type="FunFam" id="2.60.120.590:FF:000004">
    <property type="entry name" value="DNA oxidative demethylase ALKBH2"/>
    <property type="match status" value="1"/>
</dbReference>
<dbReference type="Pfam" id="PF13532">
    <property type="entry name" value="2OG-FeII_Oxy_2"/>
    <property type="match status" value="1"/>
</dbReference>
<name>A0AA40SXA2_9NOST</name>
<dbReference type="GO" id="GO:0046872">
    <property type="term" value="F:metal ion binding"/>
    <property type="evidence" value="ECO:0007669"/>
    <property type="project" value="UniProtKB-KW"/>
</dbReference>
<feature type="domain" description="Fe2OG dioxygenase" evidence="9">
    <location>
        <begin position="118"/>
        <end position="217"/>
    </location>
</feature>
<reference evidence="10" key="1">
    <citation type="submission" date="2019-07" db="EMBL/GenBank/DDBJ databases">
        <title>Toxilogical consequences of a new and cryptic species of cyanobacteria (Komarekiella delphini-convector) recovered from the epidermis of a bottlenose dolphin and 1500 ft. in the air.</title>
        <authorList>
            <person name="Brown A.O."/>
            <person name="Dvorak P."/>
            <person name="Villanueva C.D."/>
            <person name="Foss A.J."/>
            <person name="Garvey A.D."/>
            <person name="Gibson Q.A."/>
            <person name="Johansen J.R."/>
            <person name="Casamatta D.A."/>
        </authorList>
    </citation>
    <scope>NUCLEOTIDE SEQUENCE</scope>
    <source>
        <strain evidence="10">SJRDD-AB1</strain>
    </source>
</reference>
<dbReference type="InterPro" id="IPR005123">
    <property type="entry name" value="Oxoglu/Fe-dep_dioxygenase_dom"/>
</dbReference>
<dbReference type="InterPro" id="IPR027450">
    <property type="entry name" value="AlkB-like"/>
</dbReference>
<dbReference type="GO" id="GO:0051213">
    <property type="term" value="F:dioxygenase activity"/>
    <property type="evidence" value="ECO:0007669"/>
    <property type="project" value="UniProtKB-KW"/>
</dbReference>
<dbReference type="PROSITE" id="PS51471">
    <property type="entry name" value="FE2OG_OXY"/>
    <property type="match status" value="1"/>
</dbReference>
<keyword evidence="6" id="KW-0560">Oxidoreductase</keyword>
<dbReference type="InterPro" id="IPR037151">
    <property type="entry name" value="AlkB-like_sf"/>
</dbReference>
<evidence type="ECO:0000256" key="5">
    <source>
        <dbReference type="ARBA" id="ARBA00022964"/>
    </source>
</evidence>
<comment type="cofactor">
    <cofactor evidence="1">
        <name>Fe(2+)</name>
        <dbReference type="ChEBI" id="CHEBI:29033"/>
    </cofactor>
</comment>
<evidence type="ECO:0000259" key="9">
    <source>
        <dbReference type="PROSITE" id="PS51471"/>
    </source>
</evidence>
<keyword evidence="11" id="KW-1185">Reference proteome</keyword>
<dbReference type="Gene3D" id="2.60.120.590">
    <property type="entry name" value="Alpha-ketoglutarate-dependent dioxygenase AlkB-like"/>
    <property type="match status" value="1"/>
</dbReference>
<proteinExistence type="predicted"/>
<comment type="caution">
    <text evidence="10">The sequence shown here is derived from an EMBL/GenBank/DDBJ whole genome shotgun (WGS) entry which is preliminary data.</text>
</comment>
<keyword evidence="4" id="KW-0460">Magnesium</keyword>
<dbReference type="Proteomes" id="UP001165986">
    <property type="component" value="Unassembled WGS sequence"/>
</dbReference>
<evidence type="ECO:0000256" key="2">
    <source>
        <dbReference type="ARBA" id="ARBA00022723"/>
    </source>
</evidence>
<dbReference type="GO" id="GO:0016787">
    <property type="term" value="F:hydrolase activity"/>
    <property type="evidence" value="ECO:0007669"/>
    <property type="project" value="UniProtKB-ARBA"/>
</dbReference>
<keyword evidence="3" id="KW-0227">DNA damage</keyword>
<accession>A0AA40SXA2</accession>
<evidence type="ECO:0000256" key="3">
    <source>
        <dbReference type="ARBA" id="ARBA00022763"/>
    </source>
</evidence>
<evidence type="ECO:0000256" key="8">
    <source>
        <dbReference type="ARBA" id="ARBA00023204"/>
    </source>
</evidence>
<dbReference type="GO" id="GO:0016705">
    <property type="term" value="F:oxidoreductase activity, acting on paired donors, with incorporation or reduction of molecular oxygen"/>
    <property type="evidence" value="ECO:0007669"/>
    <property type="project" value="UniProtKB-ARBA"/>
</dbReference>
<evidence type="ECO:0000256" key="6">
    <source>
        <dbReference type="ARBA" id="ARBA00023002"/>
    </source>
</evidence>
<protein>
    <submittedName>
        <fullName evidence="10">Alpha-ketoglutarate-dependent dioxygenase AlkB</fullName>
    </submittedName>
</protein>
<evidence type="ECO:0000313" key="10">
    <source>
        <dbReference type="EMBL" id="MBD6616690.1"/>
    </source>
</evidence>
<dbReference type="InterPro" id="IPR032854">
    <property type="entry name" value="ALKBH3"/>
</dbReference>
<keyword evidence="7" id="KW-0408">Iron</keyword>
<dbReference type="RefSeq" id="WP_191757931.1">
    <property type="nucleotide sequence ID" value="NZ_VJXY01000012.1"/>
</dbReference>
<dbReference type="GO" id="GO:0140097">
    <property type="term" value="F:catalytic activity, acting on DNA"/>
    <property type="evidence" value="ECO:0007669"/>
    <property type="project" value="UniProtKB-ARBA"/>
</dbReference>
<evidence type="ECO:0000313" key="11">
    <source>
        <dbReference type="Proteomes" id="UP001165986"/>
    </source>
</evidence>
<dbReference type="SUPFAM" id="SSF51197">
    <property type="entry name" value="Clavaminate synthase-like"/>
    <property type="match status" value="1"/>
</dbReference>
<evidence type="ECO:0000256" key="1">
    <source>
        <dbReference type="ARBA" id="ARBA00001954"/>
    </source>
</evidence>
<dbReference type="GO" id="GO:0006307">
    <property type="term" value="P:DNA alkylation repair"/>
    <property type="evidence" value="ECO:0007669"/>
    <property type="project" value="InterPro"/>
</dbReference>
<dbReference type="PANTHER" id="PTHR31212:SF4">
    <property type="entry name" value="ALPHA-KETOGLUTARATE-DEPENDENT DIOXYGENASE ALKB HOMOLOG 3"/>
    <property type="match status" value="1"/>
</dbReference>
<keyword evidence="5 10" id="KW-0223">Dioxygenase</keyword>
<organism evidence="10 11">
    <name type="scientific">Komarekiella delphini-convector SJRDD-AB1</name>
    <dbReference type="NCBI Taxonomy" id="2593771"/>
    <lineage>
        <taxon>Bacteria</taxon>
        <taxon>Bacillati</taxon>
        <taxon>Cyanobacteriota</taxon>
        <taxon>Cyanophyceae</taxon>
        <taxon>Nostocales</taxon>
        <taxon>Nostocaceae</taxon>
        <taxon>Komarekiella</taxon>
        <taxon>Komarekiella delphini-convector</taxon>
    </lineage>
</organism>
<dbReference type="AlphaFoldDB" id="A0AA40SXA2"/>
<keyword evidence="2" id="KW-0479">Metal-binding</keyword>
<evidence type="ECO:0000256" key="4">
    <source>
        <dbReference type="ARBA" id="ARBA00022842"/>
    </source>
</evidence>
<keyword evidence="8" id="KW-0234">DNA repair</keyword>
<dbReference type="EMBL" id="VJXY01000012">
    <property type="protein sequence ID" value="MBD6616690.1"/>
    <property type="molecule type" value="Genomic_DNA"/>
</dbReference>
<evidence type="ECO:0000256" key="7">
    <source>
        <dbReference type="ARBA" id="ARBA00023004"/>
    </source>
</evidence>
<sequence length="217" mass="25558">MQYDNDTQLSLNLWGQSALTSHLQIEKLSIPDAEIIFYPNYFTEEESDEILQRLFIEVNWRQDKIKCYGKEIDLPRLTAWYGDTGKSYTYSNIAMNPIPWTPVLLFIKDRVEETAQISFNSVLINLYRNGKDSISWHSDDEPELGKYPIIYSVSFGGERKLKFRHKFNKILDKLELNLTNGSLLIMKDKTQEYWQHQIPKTSKPVMPRINLTFRVIK</sequence>
<dbReference type="PANTHER" id="PTHR31212">
    <property type="entry name" value="ALPHA-KETOGLUTARATE-DEPENDENT DIOXYGENASE ALKB HOMOLOG 3"/>
    <property type="match status" value="1"/>
</dbReference>
<dbReference type="GO" id="GO:0032451">
    <property type="term" value="F:demethylase activity"/>
    <property type="evidence" value="ECO:0007669"/>
    <property type="project" value="UniProtKB-ARBA"/>
</dbReference>
<gene>
    <name evidence="10" type="ORF">FNW02_12830</name>
</gene>